<accession>X1P7M0</accession>
<sequence>MGFPANVYEFGPQAVKEFTLNLLRDVVPGERLAITMSTENLVSNENLLQLTSVLENADLPLTQEKVSRIEHSLGKGKILL</sequence>
<proteinExistence type="predicted"/>
<dbReference type="EMBL" id="BARV01036280">
    <property type="protein sequence ID" value="GAI52317.1"/>
    <property type="molecule type" value="Genomic_DNA"/>
</dbReference>
<evidence type="ECO:0000313" key="1">
    <source>
        <dbReference type="EMBL" id="GAI52317.1"/>
    </source>
</evidence>
<name>X1P7M0_9ZZZZ</name>
<protein>
    <submittedName>
        <fullName evidence="1">Uncharacterized protein</fullName>
    </submittedName>
</protein>
<reference evidence="1" key="1">
    <citation type="journal article" date="2014" name="Front. Microbiol.">
        <title>High frequency of phylogenetically diverse reductive dehalogenase-homologous genes in deep subseafloor sedimentary metagenomes.</title>
        <authorList>
            <person name="Kawai M."/>
            <person name="Futagami T."/>
            <person name="Toyoda A."/>
            <person name="Takaki Y."/>
            <person name="Nishi S."/>
            <person name="Hori S."/>
            <person name="Arai W."/>
            <person name="Tsubouchi T."/>
            <person name="Morono Y."/>
            <person name="Uchiyama I."/>
            <person name="Ito T."/>
            <person name="Fujiyama A."/>
            <person name="Inagaki F."/>
            <person name="Takami H."/>
        </authorList>
    </citation>
    <scope>NUCLEOTIDE SEQUENCE</scope>
    <source>
        <strain evidence="1">Expedition CK06-06</strain>
    </source>
</reference>
<gene>
    <name evidence="1" type="ORF">S06H3_56411</name>
</gene>
<organism evidence="1">
    <name type="scientific">marine sediment metagenome</name>
    <dbReference type="NCBI Taxonomy" id="412755"/>
    <lineage>
        <taxon>unclassified sequences</taxon>
        <taxon>metagenomes</taxon>
        <taxon>ecological metagenomes</taxon>
    </lineage>
</organism>
<comment type="caution">
    <text evidence="1">The sequence shown here is derived from an EMBL/GenBank/DDBJ whole genome shotgun (WGS) entry which is preliminary data.</text>
</comment>
<dbReference type="AlphaFoldDB" id="X1P7M0"/>